<gene>
    <name evidence="1" type="ordered locus">ASA_2008</name>
    <name evidence="2" type="ordered locus">ASA_2022</name>
</gene>
<dbReference type="KEGG" id="asa:ASA_2008"/>
<accession>A4SMF6</accession>
<dbReference type="KEGG" id="asa:ASA_2022"/>
<protein>
    <submittedName>
        <fullName evidence="1">Uncharacterized protein</fullName>
    </submittedName>
</protein>
<dbReference type="AlphaFoldDB" id="A4SMF6"/>
<sequence>MTKHAHIIQAMRLPAVRFCGPSRSSIRVSPGKLGEAMTVQSICPCCYLPINGNSDGYCNRQTCIDVRMAEERQKLIDESGDFLVQWETMDAEIKYQRFDDEEKAKTFYVGVYANSISAFLQYPDGRILE</sequence>
<organism evidence="1 3">
    <name type="scientific">Aeromonas salmonicida (strain A449)</name>
    <dbReference type="NCBI Taxonomy" id="382245"/>
    <lineage>
        <taxon>Bacteria</taxon>
        <taxon>Pseudomonadati</taxon>
        <taxon>Pseudomonadota</taxon>
        <taxon>Gammaproteobacteria</taxon>
        <taxon>Aeromonadales</taxon>
        <taxon>Aeromonadaceae</taxon>
        <taxon>Aeromonas</taxon>
    </lineage>
</organism>
<dbReference type="EMBL" id="CP000644">
    <property type="protein sequence ID" value="ABO90091.1"/>
    <property type="molecule type" value="Genomic_DNA"/>
</dbReference>
<dbReference type="RefSeq" id="WP_011898693.1">
    <property type="nucleotide sequence ID" value="NC_009348.1"/>
</dbReference>
<evidence type="ECO:0000313" key="2">
    <source>
        <dbReference type="EMBL" id="ABO90091.1"/>
    </source>
</evidence>
<dbReference type="HOGENOM" id="CLU_1944133_0_0_6"/>
<evidence type="ECO:0000313" key="3">
    <source>
        <dbReference type="Proteomes" id="UP000000225"/>
    </source>
</evidence>
<dbReference type="EMBL" id="CP000644">
    <property type="protein sequence ID" value="ABO90078.1"/>
    <property type="molecule type" value="Genomic_DNA"/>
</dbReference>
<name>A4SMF6_AERS4</name>
<evidence type="ECO:0000313" key="1">
    <source>
        <dbReference type="EMBL" id="ABO90078.1"/>
    </source>
</evidence>
<proteinExistence type="predicted"/>
<reference evidence="3" key="2">
    <citation type="journal article" date="2008" name="BMC Genomics">
        <title>The genome of Aeromonas salmonicida subsp. salmonicida A449: insights into the evolution of a fish pathogen.</title>
        <authorList>
            <person name="Reith M.E."/>
            <person name="Singh R.K."/>
            <person name="Curtis B."/>
            <person name="Boyd J.M."/>
            <person name="Bouevitch A."/>
            <person name="Kimball J."/>
            <person name="Munholland J."/>
            <person name="Murphy C."/>
            <person name="Sarty D."/>
            <person name="Williams J."/>
            <person name="Nash J.H."/>
            <person name="Johnson S.C."/>
            <person name="Brown L.L."/>
        </authorList>
    </citation>
    <scope>NUCLEOTIDE SEQUENCE [LARGE SCALE GENOMIC DNA]</scope>
    <source>
        <strain evidence="3">A449</strain>
    </source>
</reference>
<dbReference type="Proteomes" id="UP000000225">
    <property type="component" value="Chromosome"/>
</dbReference>
<reference evidence="1" key="1">
    <citation type="submission" date="2007-03" db="EMBL/GenBank/DDBJ databases">
        <title>The genome sequence of Aeromonas salmonicida subsp. salmonicida A449.</title>
        <authorList>
            <person name="Reith M.E."/>
            <person name="Singh R.K."/>
            <person name="Curtis B."/>
            <person name="Boyd J."/>
            <person name="Bouevitch A."/>
            <person name="Kimball J."/>
            <person name="Munholland J."/>
            <person name="Murphy C."/>
            <person name="Sarty D."/>
            <person name="Williams J."/>
            <person name="Nash J."/>
            <person name="Johnson S."/>
            <person name="Brown L."/>
        </authorList>
    </citation>
    <scope>NUCLEOTIDE SEQUENCE</scope>
    <source>
        <strain evidence="1">A449</strain>
    </source>
</reference>